<feature type="non-terminal residue" evidence="2">
    <location>
        <position position="1"/>
    </location>
</feature>
<sequence>MSSLLTQTSNESHDNVAQNYLLHVRSGHHKRLAGFQAEFVCLSPGVDSTTAPPYRITSLCVNSYANLVAYGTENSLVIIDTIQKCAVLNVSTSAADPYQRSMRGAPKKTTSTGMPSNRDPIDGSQSDADRCKSPTSDQCEESRSPDPSIPSSPLLPSPTQPFDLMLPPVPPPRLKRRKASPDTGSVQSVDTCDECTADEPVVPAGGESVEISTDHAVVNYSKSECPEQPREATSAVNPTADRKDSKLAKDSASTPSVDSSSDSQSVRSAVGSDLSSPTSEANSELSDKLNQMKVNSREHRAMMSRQCSQLHKTRAKAKVVDLRAGDSDESLVSRIISKQQQQSAGAPGGGGGAPGNTSIATGAVAKKQITPEMKRSRSQ</sequence>
<reference evidence="2" key="1">
    <citation type="submission" date="2020-11" db="EMBL/GenBank/DDBJ databases">
        <authorList>
            <person name="Tran Van P."/>
        </authorList>
    </citation>
    <scope>NUCLEOTIDE SEQUENCE</scope>
</reference>
<feature type="compositionally biased region" description="Basic and acidic residues" evidence="1">
    <location>
        <begin position="240"/>
        <end position="249"/>
    </location>
</feature>
<protein>
    <submittedName>
        <fullName evidence="2">Uncharacterized protein</fullName>
    </submittedName>
</protein>
<dbReference type="AlphaFoldDB" id="A0A7R9QV82"/>
<evidence type="ECO:0000256" key="1">
    <source>
        <dbReference type="SAM" id="MobiDB-lite"/>
    </source>
</evidence>
<dbReference type="EMBL" id="CAJPVJ010018003">
    <property type="protein sequence ID" value="CAG2176824.1"/>
    <property type="molecule type" value="Genomic_DNA"/>
</dbReference>
<feature type="compositionally biased region" description="Pro residues" evidence="1">
    <location>
        <begin position="147"/>
        <end position="159"/>
    </location>
</feature>
<feature type="region of interest" description="Disordered" evidence="1">
    <location>
        <begin position="96"/>
        <end position="379"/>
    </location>
</feature>
<evidence type="ECO:0000313" key="3">
    <source>
        <dbReference type="Proteomes" id="UP000728032"/>
    </source>
</evidence>
<feature type="compositionally biased region" description="Low complexity" evidence="1">
    <location>
        <begin position="250"/>
        <end position="272"/>
    </location>
</feature>
<keyword evidence="3" id="KW-1185">Reference proteome</keyword>
<accession>A0A7R9QV82</accession>
<organism evidence="2">
    <name type="scientific">Oppiella nova</name>
    <dbReference type="NCBI Taxonomy" id="334625"/>
    <lineage>
        <taxon>Eukaryota</taxon>
        <taxon>Metazoa</taxon>
        <taxon>Ecdysozoa</taxon>
        <taxon>Arthropoda</taxon>
        <taxon>Chelicerata</taxon>
        <taxon>Arachnida</taxon>
        <taxon>Acari</taxon>
        <taxon>Acariformes</taxon>
        <taxon>Sarcoptiformes</taxon>
        <taxon>Oribatida</taxon>
        <taxon>Brachypylina</taxon>
        <taxon>Oppioidea</taxon>
        <taxon>Oppiidae</taxon>
        <taxon>Oppiella</taxon>
    </lineage>
</organism>
<name>A0A7R9QV82_9ACAR</name>
<gene>
    <name evidence="2" type="ORF">ONB1V03_LOCUS16257</name>
</gene>
<dbReference type="EMBL" id="OC932828">
    <property type="protein sequence ID" value="CAD7659662.1"/>
    <property type="molecule type" value="Genomic_DNA"/>
</dbReference>
<evidence type="ECO:0000313" key="2">
    <source>
        <dbReference type="EMBL" id="CAD7659662.1"/>
    </source>
</evidence>
<proteinExistence type="predicted"/>
<dbReference type="Proteomes" id="UP000728032">
    <property type="component" value="Unassembled WGS sequence"/>
</dbReference>
<feature type="compositionally biased region" description="Polar residues" evidence="1">
    <location>
        <begin position="273"/>
        <end position="294"/>
    </location>
</feature>